<dbReference type="EMBL" id="CP078093">
    <property type="protein sequence ID" value="QXM06964.1"/>
    <property type="molecule type" value="Genomic_DNA"/>
</dbReference>
<keyword evidence="2" id="KW-0812">Transmembrane</keyword>
<sequence>MDIQPRELIKLREKRKNERQRFFNSIKELSVRISACEDEKIIEDIIEDYLQEIEESEREYKKSMRDTNVLGWMGVRSLMVPALLPVMQLFADMPETTLKHLGVLGIGIGVIGAFWETRKKYRKKEKTMNIIISCN</sequence>
<dbReference type="RefSeq" id="WP_218283656.1">
    <property type="nucleotide sequence ID" value="NZ_CP078093.1"/>
</dbReference>
<keyword evidence="2" id="KW-0472">Membrane</keyword>
<evidence type="ECO:0000256" key="2">
    <source>
        <dbReference type="SAM" id="Phobius"/>
    </source>
</evidence>
<keyword evidence="4" id="KW-1185">Reference proteome</keyword>
<evidence type="ECO:0000313" key="4">
    <source>
        <dbReference type="Proteomes" id="UP000886818"/>
    </source>
</evidence>
<keyword evidence="2" id="KW-1133">Transmembrane helix</keyword>
<gene>
    <name evidence="3" type="ORF">KVH43_04390</name>
</gene>
<evidence type="ECO:0000256" key="1">
    <source>
        <dbReference type="SAM" id="Coils"/>
    </source>
</evidence>
<keyword evidence="1" id="KW-0175">Coiled coil</keyword>
<feature type="coiled-coil region" evidence="1">
    <location>
        <begin position="39"/>
        <end position="66"/>
    </location>
</feature>
<feature type="transmembrane region" description="Helical" evidence="2">
    <location>
        <begin position="97"/>
        <end position="115"/>
    </location>
</feature>
<proteinExistence type="predicted"/>
<name>A0ABX8RD20_9CLOT</name>
<evidence type="ECO:0000313" key="3">
    <source>
        <dbReference type="EMBL" id="QXM06964.1"/>
    </source>
</evidence>
<feature type="transmembrane region" description="Helical" evidence="2">
    <location>
        <begin position="69"/>
        <end position="91"/>
    </location>
</feature>
<protein>
    <submittedName>
        <fullName evidence="3">Uncharacterized protein</fullName>
    </submittedName>
</protein>
<reference evidence="3" key="1">
    <citation type="submission" date="2021-07" db="EMBL/GenBank/DDBJ databases">
        <title>Complete genome sequence of Crassaminicella sp. 143-21, isolated from a deep-sea hydrothermal vent.</title>
        <authorList>
            <person name="Li X."/>
        </authorList>
    </citation>
    <scope>NUCLEOTIDE SEQUENCE</scope>
    <source>
        <strain evidence="3">143-21</strain>
    </source>
</reference>
<dbReference type="Proteomes" id="UP000886818">
    <property type="component" value="Chromosome"/>
</dbReference>
<accession>A0ABX8RD20</accession>
<organism evidence="3 4">
    <name type="scientific">Crassaminicella indica</name>
    <dbReference type="NCBI Taxonomy" id="2855394"/>
    <lineage>
        <taxon>Bacteria</taxon>
        <taxon>Bacillati</taxon>
        <taxon>Bacillota</taxon>
        <taxon>Clostridia</taxon>
        <taxon>Eubacteriales</taxon>
        <taxon>Clostridiaceae</taxon>
        <taxon>Crassaminicella</taxon>
    </lineage>
</organism>